<sequence length="166" mass="17243">MADELNRRGLATVLMDLLTAEEDRADGGPRFDIVLLAERLVGAIDRLTAEPSTARLALGLFGASTGGAAALVAAAARPSAVRAVVCRGGRPDLAGAALVEVRSPTLLIVGEFDPMVADLNERARNVLSAPSEMRVVPGASHLFEEPGTLEEVAAQAADWFTGALRA</sequence>
<dbReference type="InterPro" id="IPR029058">
    <property type="entry name" value="AB_hydrolase_fold"/>
</dbReference>
<gene>
    <name evidence="2" type="ORF">FHR82_005975</name>
</gene>
<accession>A0A7W7VGQ9</accession>
<proteinExistence type="predicted"/>
<keyword evidence="3" id="KW-1185">Reference proteome</keyword>
<dbReference type="SUPFAM" id="SSF53474">
    <property type="entry name" value="alpha/beta-Hydrolases"/>
    <property type="match status" value="1"/>
</dbReference>
<dbReference type="GO" id="GO:0016787">
    <property type="term" value="F:hydrolase activity"/>
    <property type="evidence" value="ECO:0007669"/>
    <property type="project" value="InterPro"/>
</dbReference>
<dbReference type="EMBL" id="JACHJQ010000006">
    <property type="protein sequence ID" value="MBB4909717.1"/>
    <property type="molecule type" value="Genomic_DNA"/>
</dbReference>
<comment type="caution">
    <text evidence="2">The sequence shown here is derived from an EMBL/GenBank/DDBJ whole genome shotgun (WGS) entry which is preliminary data.</text>
</comment>
<evidence type="ECO:0000313" key="3">
    <source>
        <dbReference type="Proteomes" id="UP000520767"/>
    </source>
</evidence>
<dbReference type="InterPro" id="IPR002925">
    <property type="entry name" value="Dienelactn_hydro"/>
</dbReference>
<dbReference type="Gene3D" id="3.40.50.1820">
    <property type="entry name" value="alpha/beta hydrolase"/>
    <property type="match status" value="1"/>
</dbReference>
<evidence type="ECO:0000313" key="2">
    <source>
        <dbReference type="EMBL" id="MBB4909717.1"/>
    </source>
</evidence>
<reference evidence="2 3" key="1">
    <citation type="submission" date="2020-08" db="EMBL/GenBank/DDBJ databases">
        <title>Genomic Encyclopedia of Type Strains, Phase III (KMG-III): the genomes of soil and plant-associated and newly described type strains.</title>
        <authorList>
            <person name="Whitman W."/>
        </authorList>
    </citation>
    <scope>NUCLEOTIDE SEQUENCE [LARGE SCALE GENOMIC DNA]</scope>
    <source>
        <strain evidence="2 3">CECT 8960</strain>
    </source>
</reference>
<dbReference type="Pfam" id="PF01738">
    <property type="entry name" value="DLH"/>
    <property type="match status" value="1"/>
</dbReference>
<feature type="domain" description="Dienelactone hydrolase" evidence="1">
    <location>
        <begin position="39"/>
        <end position="158"/>
    </location>
</feature>
<organism evidence="2 3">
    <name type="scientific">Actinophytocola algeriensis</name>
    <dbReference type="NCBI Taxonomy" id="1768010"/>
    <lineage>
        <taxon>Bacteria</taxon>
        <taxon>Bacillati</taxon>
        <taxon>Actinomycetota</taxon>
        <taxon>Actinomycetes</taxon>
        <taxon>Pseudonocardiales</taxon>
        <taxon>Pseudonocardiaceae</taxon>
    </lineage>
</organism>
<dbReference type="AlphaFoldDB" id="A0A7W7VGQ9"/>
<protein>
    <submittedName>
        <fullName evidence="2">Pimeloyl-ACP methyl ester carboxylesterase</fullName>
    </submittedName>
</protein>
<evidence type="ECO:0000259" key="1">
    <source>
        <dbReference type="Pfam" id="PF01738"/>
    </source>
</evidence>
<name>A0A7W7VGQ9_9PSEU</name>
<dbReference type="Proteomes" id="UP000520767">
    <property type="component" value="Unassembled WGS sequence"/>
</dbReference>